<evidence type="ECO:0000256" key="5">
    <source>
        <dbReference type="ARBA" id="ARBA00022490"/>
    </source>
</evidence>
<dbReference type="SUPFAM" id="SSF46785">
    <property type="entry name" value="Winged helix' DNA-binding domain"/>
    <property type="match status" value="1"/>
</dbReference>
<evidence type="ECO:0000256" key="2">
    <source>
        <dbReference type="ARBA" id="ARBA00007871"/>
    </source>
</evidence>
<dbReference type="PANTHER" id="PTHR33238">
    <property type="entry name" value="IRON (METAL) DEPENDENT REPRESSOR, DTXR FAMILY"/>
    <property type="match status" value="1"/>
</dbReference>
<feature type="region of interest" description="Disordered" evidence="14">
    <location>
        <begin position="1"/>
        <end position="21"/>
    </location>
</feature>
<keyword evidence="17" id="KW-1185">Reference proteome</keyword>
<dbReference type="InterPro" id="IPR036421">
    <property type="entry name" value="Fe_dep_repressor_sf"/>
</dbReference>
<dbReference type="Gene3D" id="1.10.60.10">
    <property type="entry name" value="Iron dependent repressor, metal binding and dimerisation domain"/>
    <property type="match status" value="1"/>
</dbReference>
<keyword evidence="10" id="KW-0804">Transcription</keyword>
<comment type="function">
    <text evidence="12">In the presence of manganese, represses expression of mntH and mntS. Up-regulates expression of mntP.</text>
</comment>
<keyword evidence="8" id="KW-0238">DNA-binding</keyword>
<evidence type="ECO:0000256" key="4">
    <source>
        <dbReference type="ARBA" id="ARBA00022386"/>
    </source>
</evidence>
<dbReference type="GO" id="GO:0046914">
    <property type="term" value="F:transition metal ion binding"/>
    <property type="evidence" value="ECO:0007669"/>
    <property type="project" value="InterPro"/>
</dbReference>
<evidence type="ECO:0000313" key="17">
    <source>
        <dbReference type="Proteomes" id="UP000321635"/>
    </source>
</evidence>
<comment type="subcellular location">
    <subcellularLocation>
        <location evidence="1">Cytoplasm</location>
    </subcellularLocation>
</comment>
<comment type="caution">
    <text evidence="16">The sequence shown here is derived from an EMBL/GenBank/DDBJ whole genome shotgun (WGS) entry which is preliminary data.</text>
</comment>
<dbReference type="GO" id="GO:0003677">
    <property type="term" value="F:DNA binding"/>
    <property type="evidence" value="ECO:0007669"/>
    <property type="project" value="UniProtKB-KW"/>
</dbReference>
<dbReference type="Proteomes" id="UP000321635">
    <property type="component" value="Unassembled WGS sequence"/>
</dbReference>
<dbReference type="InterPro" id="IPR001367">
    <property type="entry name" value="Fe_dep_repressor"/>
</dbReference>
<dbReference type="InterPro" id="IPR022689">
    <property type="entry name" value="Iron_dep_repressor"/>
</dbReference>
<proteinExistence type="inferred from homology"/>
<evidence type="ECO:0000256" key="12">
    <source>
        <dbReference type="ARBA" id="ARBA00025185"/>
    </source>
</evidence>
<evidence type="ECO:0000256" key="9">
    <source>
        <dbReference type="ARBA" id="ARBA00023159"/>
    </source>
</evidence>
<keyword evidence="11" id="KW-0464">Manganese</keyword>
<comment type="subunit">
    <text evidence="3">Homodimer.</text>
</comment>
<name>A0A511X991_9PROT</name>
<dbReference type="GO" id="GO:0003700">
    <property type="term" value="F:DNA-binding transcription factor activity"/>
    <property type="evidence" value="ECO:0007669"/>
    <property type="project" value="InterPro"/>
</dbReference>
<evidence type="ECO:0000256" key="10">
    <source>
        <dbReference type="ARBA" id="ARBA00023163"/>
    </source>
</evidence>
<evidence type="ECO:0000256" key="8">
    <source>
        <dbReference type="ARBA" id="ARBA00023125"/>
    </source>
</evidence>
<organism evidence="16 17">
    <name type="scientific">Acetobacter nitrogenifigens DSM 23921 = NBRC 105050</name>
    <dbReference type="NCBI Taxonomy" id="1120919"/>
    <lineage>
        <taxon>Bacteria</taxon>
        <taxon>Pseudomonadati</taxon>
        <taxon>Pseudomonadota</taxon>
        <taxon>Alphaproteobacteria</taxon>
        <taxon>Acetobacterales</taxon>
        <taxon>Acetobacteraceae</taxon>
        <taxon>Acetobacter</taxon>
    </lineage>
</organism>
<dbReference type="GO" id="GO:0005737">
    <property type="term" value="C:cytoplasm"/>
    <property type="evidence" value="ECO:0007669"/>
    <property type="project" value="UniProtKB-SubCell"/>
</dbReference>
<keyword evidence="7" id="KW-0805">Transcription regulation</keyword>
<dbReference type="STRING" id="1120919.GCA_000429165_01115"/>
<dbReference type="Pfam" id="PF02742">
    <property type="entry name" value="Fe_dep_repr_C"/>
    <property type="match status" value="1"/>
</dbReference>
<gene>
    <name evidence="16" type="ORF">ANI02nite_13930</name>
</gene>
<dbReference type="AlphaFoldDB" id="A0A511X991"/>
<evidence type="ECO:0000256" key="13">
    <source>
        <dbReference type="ARBA" id="ARBA00032593"/>
    </source>
</evidence>
<accession>A0A511X991</accession>
<evidence type="ECO:0000256" key="1">
    <source>
        <dbReference type="ARBA" id="ARBA00004496"/>
    </source>
</evidence>
<evidence type="ECO:0000313" key="16">
    <source>
        <dbReference type="EMBL" id="GEN59509.1"/>
    </source>
</evidence>
<dbReference type="NCBIfam" id="NF008273">
    <property type="entry name" value="PRK11050.1"/>
    <property type="match status" value="1"/>
</dbReference>
<dbReference type="InterPro" id="IPR022687">
    <property type="entry name" value="HTH_DTXR"/>
</dbReference>
<evidence type="ECO:0000256" key="14">
    <source>
        <dbReference type="SAM" id="MobiDB-lite"/>
    </source>
</evidence>
<dbReference type="InterPro" id="IPR050536">
    <property type="entry name" value="DtxR_MntR_Metal-Reg"/>
</dbReference>
<evidence type="ECO:0000256" key="7">
    <source>
        <dbReference type="ARBA" id="ARBA00023015"/>
    </source>
</evidence>
<dbReference type="EMBL" id="BJYF01000007">
    <property type="protein sequence ID" value="GEN59509.1"/>
    <property type="molecule type" value="Genomic_DNA"/>
</dbReference>
<dbReference type="GO" id="GO:0046983">
    <property type="term" value="F:protein dimerization activity"/>
    <property type="evidence" value="ECO:0007669"/>
    <property type="project" value="InterPro"/>
</dbReference>
<dbReference type="SUPFAM" id="SSF47979">
    <property type="entry name" value="Iron-dependent repressor protein, dimerization domain"/>
    <property type="match status" value="1"/>
</dbReference>
<feature type="domain" description="HTH dtxR-type" evidence="15">
    <location>
        <begin position="77"/>
        <end position="134"/>
    </location>
</feature>
<keyword evidence="5" id="KW-0963">Cytoplasm</keyword>
<dbReference type="SMART" id="SM00529">
    <property type="entry name" value="HTH_DTXR"/>
    <property type="match status" value="1"/>
</dbReference>
<keyword evidence="9" id="KW-0010">Activator</keyword>
<dbReference type="InterPro" id="IPR036388">
    <property type="entry name" value="WH-like_DNA-bd_sf"/>
</dbReference>
<evidence type="ECO:0000256" key="6">
    <source>
        <dbReference type="ARBA" id="ARBA00022491"/>
    </source>
</evidence>
<dbReference type="PROSITE" id="PS50944">
    <property type="entry name" value="HTH_DTXR"/>
    <property type="match status" value="1"/>
</dbReference>
<sequence>MGARNPSGAQRKGPRHTHAATAWTPRAKCFIPLGILSAYRDIMRKKTQSVTQPRFVDAQSQSEGFRANREARRNVLIEDYVELIADLIDEGMDARQVDIAARLGVSQPTVAKMLARLASEGLVAQKPYRGVFLTEAGQAVAMNARRRHGIVEAFLSALGISAENVRIDAEGIEHYASEETLQAFQTALESGLKELMAKNTNIQEN</sequence>
<dbReference type="Gene3D" id="1.10.10.10">
    <property type="entry name" value="Winged helix-like DNA-binding domain superfamily/Winged helix DNA-binding domain"/>
    <property type="match status" value="1"/>
</dbReference>
<comment type="similarity">
    <text evidence="2">Belongs to the DtxR/MntR family.</text>
</comment>
<dbReference type="Pfam" id="PF01325">
    <property type="entry name" value="Fe_dep_repress"/>
    <property type="match status" value="1"/>
</dbReference>
<protein>
    <recommendedName>
        <fullName evidence="4">Transcriptional regulator MntR</fullName>
    </recommendedName>
    <alternativeName>
        <fullName evidence="13">Manganese transport regulator</fullName>
    </alternativeName>
</protein>
<evidence type="ECO:0000259" key="15">
    <source>
        <dbReference type="PROSITE" id="PS50944"/>
    </source>
</evidence>
<evidence type="ECO:0000256" key="3">
    <source>
        <dbReference type="ARBA" id="ARBA00011738"/>
    </source>
</evidence>
<keyword evidence="6" id="KW-0678">Repressor</keyword>
<dbReference type="PANTHER" id="PTHR33238:SF11">
    <property type="entry name" value="TRANSCRIPTIONAL REGULATOR MNTR"/>
    <property type="match status" value="1"/>
</dbReference>
<dbReference type="InterPro" id="IPR036390">
    <property type="entry name" value="WH_DNA-bd_sf"/>
</dbReference>
<evidence type="ECO:0000256" key="11">
    <source>
        <dbReference type="ARBA" id="ARBA00023211"/>
    </source>
</evidence>
<reference evidence="16 17" key="1">
    <citation type="submission" date="2019-07" db="EMBL/GenBank/DDBJ databases">
        <title>Whole genome shotgun sequence of Acetobacter nitrogenifigens NBRC 105050.</title>
        <authorList>
            <person name="Hosoyama A."/>
            <person name="Uohara A."/>
            <person name="Ohji S."/>
            <person name="Ichikawa N."/>
        </authorList>
    </citation>
    <scope>NUCLEOTIDE SEQUENCE [LARGE SCALE GENOMIC DNA]</scope>
    <source>
        <strain evidence="16 17">NBRC 105050</strain>
    </source>
</reference>